<keyword evidence="2" id="KW-0472">Membrane</keyword>
<feature type="compositionally biased region" description="Low complexity" evidence="1">
    <location>
        <begin position="1"/>
        <end position="10"/>
    </location>
</feature>
<organism evidence="3 4">
    <name type="scientific">Mycolicibacterium peregrinum</name>
    <name type="common">Mycobacterium peregrinum</name>
    <dbReference type="NCBI Taxonomy" id="43304"/>
    <lineage>
        <taxon>Bacteria</taxon>
        <taxon>Bacillati</taxon>
        <taxon>Actinomycetota</taxon>
        <taxon>Actinomycetes</taxon>
        <taxon>Mycobacteriales</taxon>
        <taxon>Mycobacteriaceae</taxon>
        <taxon>Mycolicibacterium</taxon>
    </lineage>
</organism>
<gene>
    <name evidence="3" type="ORF">EJD98_07735</name>
</gene>
<dbReference type="Proteomes" id="UP000297792">
    <property type="component" value="Unassembled WGS sequence"/>
</dbReference>
<accession>A0A4Z0HZP2</accession>
<feature type="region of interest" description="Disordered" evidence="1">
    <location>
        <begin position="1"/>
        <end position="76"/>
    </location>
</feature>
<evidence type="ECO:0000313" key="4">
    <source>
        <dbReference type="Proteomes" id="UP000297792"/>
    </source>
</evidence>
<evidence type="ECO:0000313" key="3">
    <source>
        <dbReference type="EMBL" id="TGB45336.1"/>
    </source>
</evidence>
<proteinExistence type="predicted"/>
<comment type="caution">
    <text evidence="3">The sequence shown here is derived from an EMBL/GenBank/DDBJ whole genome shotgun (WGS) entry which is preliminary data.</text>
</comment>
<keyword evidence="2" id="KW-1133">Transmembrane helix</keyword>
<evidence type="ECO:0000256" key="1">
    <source>
        <dbReference type="SAM" id="MobiDB-lite"/>
    </source>
</evidence>
<dbReference type="RefSeq" id="WP_135358882.1">
    <property type="nucleotide sequence ID" value="NZ_JBLVUT010000001.1"/>
</dbReference>
<reference evidence="3 4" key="1">
    <citation type="submission" date="2018-12" db="EMBL/GenBank/DDBJ databases">
        <title>Draft genome sequences of Mycolicibacterium peregrinum isolated from a pig with lymphadenitis and from soil on the same Japanese pig farm.</title>
        <authorList>
            <person name="Komatsu T."/>
            <person name="Ohya K."/>
            <person name="Sawai K."/>
            <person name="Odoi J.O."/>
            <person name="Otsu K."/>
            <person name="Ota A."/>
            <person name="Ito T."/>
            <person name="Kawai M."/>
            <person name="Maruyama F."/>
        </authorList>
    </citation>
    <scope>NUCLEOTIDE SEQUENCE [LARGE SCALE GENOMIC DNA]</scope>
    <source>
        <strain evidence="3 4">138</strain>
    </source>
</reference>
<dbReference type="EMBL" id="RWKA01000003">
    <property type="protein sequence ID" value="TGB45336.1"/>
    <property type="molecule type" value="Genomic_DNA"/>
</dbReference>
<feature type="transmembrane region" description="Helical" evidence="2">
    <location>
        <begin position="109"/>
        <end position="130"/>
    </location>
</feature>
<name>A0A4Z0HZP2_MYCPR</name>
<sequence>MSYPDQYQPQQQPPRGPFPPAPPPPPPGPQEYGHPHNVPPGGAHPHVPPYGTQHQPPYYPPAAVTPQPDAKRNDGNGWGWQLIEGLLDLFSGSSSHGLGKSSRERVKTALLIFGITFGGIVALVVILAWIGR</sequence>
<dbReference type="AlphaFoldDB" id="A0A4Z0HZP2"/>
<keyword evidence="2" id="KW-0812">Transmembrane</keyword>
<keyword evidence="4" id="KW-1185">Reference proteome</keyword>
<protein>
    <submittedName>
        <fullName evidence="3">Uncharacterized protein</fullName>
    </submittedName>
</protein>
<evidence type="ECO:0000256" key="2">
    <source>
        <dbReference type="SAM" id="Phobius"/>
    </source>
</evidence>
<feature type="compositionally biased region" description="Low complexity" evidence="1">
    <location>
        <begin position="30"/>
        <end position="51"/>
    </location>
</feature>
<feature type="compositionally biased region" description="Pro residues" evidence="1">
    <location>
        <begin position="11"/>
        <end position="29"/>
    </location>
</feature>